<comment type="caution">
    <text evidence="10">The sequence shown here is derived from an EMBL/GenBank/DDBJ whole genome shotgun (WGS) entry which is preliminary data.</text>
</comment>
<evidence type="ECO:0000313" key="10">
    <source>
        <dbReference type="EMBL" id="HIU60798.1"/>
    </source>
</evidence>
<dbReference type="InterPro" id="IPR058535">
    <property type="entry name" value="MafB19-deam"/>
</dbReference>
<evidence type="ECO:0000256" key="3">
    <source>
        <dbReference type="ARBA" id="ARBA00022694"/>
    </source>
</evidence>
<comment type="function">
    <text evidence="8">Catalyzes the deamination of adenosine to inosine at the wobble position 34 of tRNA(Arg2).</text>
</comment>
<evidence type="ECO:0000256" key="6">
    <source>
        <dbReference type="ARBA" id="ARBA00022833"/>
    </source>
</evidence>
<dbReference type="GO" id="GO:0002100">
    <property type="term" value="P:tRNA wobble adenosine to inosine editing"/>
    <property type="evidence" value="ECO:0007669"/>
    <property type="project" value="UniProtKB-UniRule"/>
</dbReference>
<gene>
    <name evidence="8" type="primary">tadA</name>
    <name evidence="10" type="ORF">IAB05_05350</name>
</gene>
<proteinExistence type="inferred from homology"/>
<keyword evidence="5 8" id="KW-0378">Hydrolase</keyword>
<evidence type="ECO:0000313" key="11">
    <source>
        <dbReference type="Proteomes" id="UP000824094"/>
    </source>
</evidence>
<dbReference type="Gene3D" id="3.40.140.10">
    <property type="entry name" value="Cytidine Deaminase, domain 2"/>
    <property type="match status" value="1"/>
</dbReference>
<dbReference type="PANTHER" id="PTHR11079">
    <property type="entry name" value="CYTOSINE DEAMINASE FAMILY MEMBER"/>
    <property type="match status" value="1"/>
</dbReference>
<evidence type="ECO:0000256" key="1">
    <source>
        <dbReference type="ARBA" id="ARBA00010669"/>
    </source>
</evidence>
<comment type="catalytic activity">
    <reaction evidence="7 8">
        <text>adenosine(34) in tRNA + H2O + H(+) = inosine(34) in tRNA + NH4(+)</text>
        <dbReference type="Rhea" id="RHEA:43168"/>
        <dbReference type="Rhea" id="RHEA-COMP:10373"/>
        <dbReference type="Rhea" id="RHEA-COMP:10374"/>
        <dbReference type="ChEBI" id="CHEBI:15377"/>
        <dbReference type="ChEBI" id="CHEBI:15378"/>
        <dbReference type="ChEBI" id="CHEBI:28938"/>
        <dbReference type="ChEBI" id="CHEBI:74411"/>
        <dbReference type="ChEBI" id="CHEBI:82852"/>
        <dbReference type="EC" id="3.5.4.33"/>
    </reaction>
</comment>
<dbReference type="HAMAP" id="MF_00972">
    <property type="entry name" value="tRNA_aden_deaminase"/>
    <property type="match status" value="1"/>
</dbReference>
<dbReference type="CDD" id="cd01285">
    <property type="entry name" value="nucleoside_deaminase"/>
    <property type="match status" value="1"/>
</dbReference>
<reference evidence="10" key="1">
    <citation type="submission" date="2020-10" db="EMBL/GenBank/DDBJ databases">
        <authorList>
            <person name="Gilroy R."/>
        </authorList>
    </citation>
    <scope>NUCLEOTIDE SEQUENCE</scope>
    <source>
        <strain evidence="10">18911</strain>
    </source>
</reference>
<feature type="active site" description="Proton donor" evidence="8">
    <location>
        <position position="56"/>
    </location>
</feature>
<dbReference type="EC" id="3.5.4.33" evidence="8"/>
<evidence type="ECO:0000256" key="2">
    <source>
        <dbReference type="ARBA" id="ARBA00011738"/>
    </source>
</evidence>
<dbReference type="SUPFAM" id="SSF53927">
    <property type="entry name" value="Cytidine deaminase-like"/>
    <property type="match status" value="1"/>
</dbReference>
<evidence type="ECO:0000256" key="5">
    <source>
        <dbReference type="ARBA" id="ARBA00022801"/>
    </source>
</evidence>
<reference evidence="10" key="2">
    <citation type="journal article" date="2021" name="PeerJ">
        <title>Extensive microbial diversity within the chicken gut microbiome revealed by metagenomics and culture.</title>
        <authorList>
            <person name="Gilroy R."/>
            <person name="Ravi A."/>
            <person name="Getino M."/>
            <person name="Pursley I."/>
            <person name="Horton D.L."/>
            <person name="Alikhan N.F."/>
            <person name="Baker D."/>
            <person name="Gharbi K."/>
            <person name="Hall N."/>
            <person name="Watson M."/>
            <person name="Adriaenssens E.M."/>
            <person name="Foster-Nyarko E."/>
            <person name="Jarju S."/>
            <person name="Secka A."/>
            <person name="Antonio M."/>
            <person name="Oren A."/>
            <person name="Chaudhuri R.R."/>
            <person name="La Ragione R."/>
            <person name="Hildebrand F."/>
            <person name="Pallen M.J."/>
        </authorList>
    </citation>
    <scope>NUCLEOTIDE SEQUENCE</scope>
    <source>
        <strain evidence="10">18911</strain>
    </source>
</reference>
<evidence type="ECO:0000256" key="8">
    <source>
        <dbReference type="HAMAP-Rule" id="MF_00972"/>
    </source>
</evidence>
<dbReference type="PROSITE" id="PS51747">
    <property type="entry name" value="CYT_DCMP_DEAMINASES_2"/>
    <property type="match status" value="1"/>
</dbReference>
<comment type="similarity">
    <text evidence="1">Belongs to the cytidine and deoxycytidylate deaminase family. ADAT2 subfamily.</text>
</comment>
<dbReference type="Pfam" id="PF14437">
    <property type="entry name" value="MafB19-deam"/>
    <property type="match status" value="1"/>
</dbReference>
<keyword evidence="6 8" id="KW-0862">Zinc</keyword>
<feature type="binding site" evidence="8">
    <location>
        <position position="54"/>
    </location>
    <ligand>
        <name>Zn(2+)</name>
        <dbReference type="ChEBI" id="CHEBI:29105"/>
        <note>catalytic</note>
    </ligand>
</feature>
<dbReference type="GO" id="GO:0052717">
    <property type="term" value="F:tRNA-specific adenosine-34 deaminase activity"/>
    <property type="evidence" value="ECO:0007669"/>
    <property type="project" value="UniProtKB-UniRule"/>
</dbReference>
<dbReference type="GO" id="GO:0008270">
    <property type="term" value="F:zinc ion binding"/>
    <property type="evidence" value="ECO:0007669"/>
    <property type="project" value="UniProtKB-UniRule"/>
</dbReference>
<sequence>MDGQIEKYMKAALKEAEKAAAEDEVPVGAVAVCGGKIIAKAHNKKEQKSSATRHAEIELLEKAAAKIGNWWLEDVDVFVTLEPCAMCTGAMINARIRSLYFGAWEPKTGCCGSLYDFPNDKRFNHNFPVHGGIMAEECSRILSDYFKGKRIKKQVN</sequence>
<protein>
    <recommendedName>
        <fullName evidence="8">tRNA-specific adenosine deaminase</fullName>
        <ecNumber evidence="8">3.5.4.33</ecNumber>
    </recommendedName>
</protein>
<dbReference type="PANTHER" id="PTHR11079:SF202">
    <property type="entry name" value="TRNA-SPECIFIC ADENOSINE DEAMINASE"/>
    <property type="match status" value="1"/>
</dbReference>
<evidence type="ECO:0000256" key="4">
    <source>
        <dbReference type="ARBA" id="ARBA00022723"/>
    </source>
</evidence>
<dbReference type="AlphaFoldDB" id="A0A9D1MIS3"/>
<dbReference type="InterPro" id="IPR016193">
    <property type="entry name" value="Cytidine_deaminase-like"/>
</dbReference>
<feature type="binding site" evidence="8">
    <location>
        <position position="84"/>
    </location>
    <ligand>
        <name>Zn(2+)</name>
        <dbReference type="ChEBI" id="CHEBI:29105"/>
        <note>catalytic</note>
    </ligand>
</feature>
<organism evidence="10 11">
    <name type="scientific">Candidatus Stercoripulliclostridium merdigallinarum</name>
    <dbReference type="NCBI Taxonomy" id="2840951"/>
    <lineage>
        <taxon>Bacteria</taxon>
        <taxon>Bacillati</taxon>
        <taxon>Bacillota</taxon>
        <taxon>Clostridia</taxon>
        <taxon>Eubacteriales</taxon>
        <taxon>Candidatus Stercoripulliclostridium</taxon>
    </lineage>
</organism>
<keyword evidence="3 8" id="KW-0819">tRNA processing</keyword>
<feature type="domain" description="CMP/dCMP-type deaminase" evidence="9">
    <location>
        <begin position="3"/>
        <end position="130"/>
    </location>
</feature>
<feature type="binding site" evidence="8">
    <location>
        <position position="87"/>
    </location>
    <ligand>
        <name>Zn(2+)</name>
        <dbReference type="ChEBI" id="CHEBI:29105"/>
        <note>catalytic</note>
    </ligand>
</feature>
<dbReference type="PROSITE" id="PS00903">
    <property type="entry name" value="CYT_DCMP_DEAMINASES_1"/>
    <property type="match status" value="1"/>
</dbReference>
<keyword evidence="4 8" id="KW-0479">Metal-binding</keyword>
<comment type="subunit">
    <text evidence="2 8">Homodimer.</text>
</comment>
<dbReference type="InterPro" id="IPR028883">
    <property type="entry name" value="tRNA_aden_deaminase"/>
</dbReference>
<evidence type="ECO:0000259" key="9">
    <source>
        <dbReference type="PROSITE" id="PS51747"/>
    </source>
</evidence>
<dbReference type="InterPro" id="IPR002125">
    <property type="entry name" value="CMP_dCMP_dom"/>
</dbReference>
<dbReference type="EMBL" id="DVNF01000156">
    <property type="protein sequence ID" value="HIU60798.1"/>
    <property type="molecule type" value="Genomic_DNA"/>
</dbReference>
<comment type="cofactor">
    <cofactor evidence="8">
        <name>Zn(2+)</name>
        <dbReference type="ChEBI" id="CHEBI:29105"/>
    </cofactor>
    <text evidence="8">Binds 1 zinc ion per subunit.</text>
</comment>
<evidence type="ECO:0000256" key="7">
    <source>
        <dbReference type="ARBA" id="ARBA00048045"/>
    </source>
</evidence>
<dbReference type="InterPro" id="IPR016192">
    <property type="entry name" value="APOBEC/CMP_deaminase_Zn-bd"/>
</dbReference>
<accession>A0A9D1MIS3</accession>
<name>A0A9D1MIS3_9FIRM</name>
<dbReference type="Proteomes" id="UP000824094">
    <property type="component" value="Unassembled WGS sequence"/>
</dbReference>